<evidence type="ECO:0000256" key="1">
    <source>
        <dbReference type="ARBA" id="ARBA00005854"/>
    </source>
</evidence>
<dbReference type="EMBL" id="JAMOIL010000014">
    <property type="protein sequence ID" value="MCM0621128.1"/>
    <property type="molecule type" value="Genomic_DNA"/>
</dbReference>
<evidence type="ECO:0000313" key="7">
    <source>
        <dbReference type="EMBL" id="MCM0621128.1"/>
    </source>
</evidence>
<name>A0A9X2IFJ2_9ACTN</name>
<feature type="domain" description="D-isomer specific 2-hydroxyacid dehydrogenase NAD-binding" evidence="6">
    <location>
        <begin position="102"/>
        <end position="269"/>
    </location>
</feature>
<dbReference type="GO" id="GO:0005829">
    <property type="term" value="C:cytosol"/>
    <property type="evidence" value="ECO:0007669"/>
    <property type="project" value="TreeGrafter"/>
</dbReference>
<evidence type="ECO:0000313" key="8">
    <source>
        <dbReference type="Proteomes" id="UP001139485"/>
    </source>
</evidence>
<evidence type="ECO:0000256" key="3">
    <source>
        <dbReference type="ARBA" id="ARBA00023027"/>
    </source>
</evidence>
<feature type="domain" description="D-isomer specific 2-hydroxyacid dehydrogenase catalytic" evidence="5">
    <location>
        <begin position="56"/>
        <end position="300"/>
    </location>
</feature>
<evidence type="ECO:0000259" key="5">
    <source>
        <dbReference type="Pfam" id="PF00389"/>
    </source>
</evidence>
<dbReference type="Pfam" id="PF00389">
    <property type="entry name" value="2-Hacid_dh"/>
    <property type="match status" value="1"/>
</dbReference>
<sequence length="304" mass="32129">MNAPLVWLDAELRDLDVVPAGVRGEFVVPGVVPTAGLDEVELFLPGHGWGDALGGLLARMPSLRVVQTLSAGVDLLGPLVPTGVTLCNGREVNTVSTAELAVALTLSSLRDLPRFVRQQETGTWEETWGENLAEQRVLVLGHGSIGQHVGRLVSAFGAEVVPVARTAREGVHDFAELPALLPTVDVVVVIVPLTDETRGMVDEGFLAAMPDGSLLVNVARGPVADTDALTAACASGRLRAALDVTAPEPLPGNHPLWRMPNVTITPHVGGNTHSHAQRSRRLVRDQLARFAAGEPLLNVVAGQY</sequence>
<dbReference type="InterPro" id="IPR036291">
    <property type="entry name" value="NAD(P)-bd_dom_sf"/>
</dbReference>
<gene>
    <name evidence="7" type="ORF">M8330_12595</name>
</gene>
<dbReference type="InterPro" id="IPR050223">
    <property type="entry name" value="D-isomer_2-hydroxyacid_DH"/>
</dbReference>
<dbReference type="GO" id="GO:0016618">
    <property type="term" value="F:hydroxypyruvate reductase [NAD(P)H] activity"/>
    <property type="evidence" value="ECO:0007669"/>
    <property type="project" value="TreeGrafter"/>
</dbReference>
<evidence type="ECO:0000259" key="6">
    <source>
        <dbReference type="Pfam" id="PF02826"/>
    </source>
</evidence>
<dbReference type="Gene3D" id="3.40.50.720">
    <property type="entry name" value="NAD(P)-binding Rossmann-like Domain"/>
    <property type="match status" value="2"/>
</dbReference>
<keyword evidence="8" id="KW-1185">Reference proteome</keyword>
<dbReference type="RefSeq" id="WP_250827610.1">
    <property type="nucleotide sequence ID" value="NZ_JAMOIL010000014.1"/>
</dbReference>
<dbReference type="SUPFAM" id="SSF51735">
    <property type="entry name" value="NAD(P)-binding Rossmann-fold domains"/>
    <property type="match status" value="1"/>
</dbReference>
<dbReference type="AlphaFoldDB" id="A0A9X2IFJ2"/>
<evidence type="ECO:0000256" key="4">
    <source>
        <dbReference type="RuleBase" id="RU003719"/>
    </source>
</evidence>
<protein>
    <submittedName>
        <fullName evidence="7">2-hydroxyacid dehydrogenase</fullName>
    </submittedName>
</protein>
<dbReference type="InterPro" id="IPR006139">
    <property type="entry name" value="D-isomer_2_OHA_DH_cat_dom"/>
</dbReference>
<dbReference type="PANTHER" id="PTHR10996:SF178">
    <property type="entry name" value="2-HYDROXYACID DEHYDROGENASE YGL185C-RELATED"/>
    <property type="match status" value="1"/>
</dbReference>
<comment type="caution">
    <text evidence="7">The sequence shown here is derived from an EMBL/GenBank/DDBJ whole genome shotgun (WGS) entry which is preliminary data.</text>
</comment>
<accession>A0A9X2IFJ2</accession>
<keyword evidence="3" id="KW-0520">NAD</keyword>
<dbReference type="GO" id="GO:0051287">
    <property type="term" value="F:NAD binding"/>
    <property type="evidence" value="ECO:0007669"/>
    <property type="project" value="InterPro"/>
</dbReference>
<comment type="similarity">
    <text evidence="1 4">Belongs to the D-isomer specific 2-hydroxyacid dehydrogenase family.</text>
</comment>
<proteinExistence type="inferred from homology"/>
<keyword evidence="2 4" id="KW-0560">Oxidoreductase</keyword>
<dbReference type="Proteomes" id="UP001139485">
    <property type="component" value="Unassembled WGS sequence"/>
</dbReference>
<organism evidence="7 8">
    <name type="scientific">Nocardioides bruguierae</name>
    <dbReference type="NCBI Taxonomy" id="2945102"/>
    <lineage>
        <taxon>Bacteria</taxon>
        <taxon>Bacillati</taxon>
        <taxon>Actinomycetota</taxon>
        <taxon>Actinomycetes</taxon>
        <taxon>Propionibacteriales</taxon>
        <taxon>Nocardioidaceae</taxon>
        <taxon>Nocardioides</taxon>
    </lineage>
</organism>
<dbReference type="GO" id="GO:0030267">
    <property type="term" value="F:glyoxylate reductase (NADPH) activity"/>
    <property type="evidence" value="ECO:0007669"/>
    <property type="project" value="TreeGrafter"/>
</dbReference>
<dbReference type="CDD" id="cd12166">
    <property type="entry name" value="2-Hacid_dh_7"/>
    <property type="match status" value="1"/>
</dbReference>
<dbReference type="Pfam" id="PF02826">
    <property type="entry name" value="2-Hacid_dh_C"/>
    <property type="match status" value="1"/>
</dbReference>
<evidence type="ECO:0000256" key="2">
    <source>
        <dbReference type="ARBA" id="ARBA00023002"/>
    </source>
</evidence>
<dbReference type="PANTHER" id="PTHR10996">
    <property type="entry name" value="2-HYDROXYACID DEHYDROGENASE-RELATED"/>
    <property type="match status" value="1"/>
</dbReference>
<dbReference type="InterPro" id="IPR006140">
    <property type="entry name" value="D-isomer_DH_NAD-bd"/>
</dbReference>
<reference evidence="7" key="1">
    <citation type="submission" date="2022-05" db="EMBL/GenBank/DDBJ databases">
        <authorList>
            <person name="Tuo L."/>
        </authorList>
    </citation>
    <scope>NUCLEOTIDE SEQUENCE</scope>
    <source>
        <strain evidence="7">BSK12Z-4</strain>
    </source>
</reference>